<reference evidence="1" key="1">
    <citation type="submission" date="2022-07" db="EMBL/GenBank/DDBJ databases">
        <title>Genome Sequence of Phlebia brevispora.</title>
        <authorList>
            <person name="Buettner E."/>
        </authorList>
    </citation>
    <scope>NUCLEOTIDE SEQUENCE</scope>
    <source>
        <strain evidence="1">MPL23</strain>
    </source>
</reference>
<evidence type="ECO:0000313" key="2">
    <source>
        <dbReference type="Proteomes" id="UP001148662"/>
    </source>
</evidence>
<dbReference type="EMBL" id="JANHOG010000873">
    <property type="protein sequence ID" value="KAJ3550954.1"/>
    <property type="molecule type" value="Genomic_DNA"/>
</dbReference>
<organism evidence="1 2">
    <name type="scientific">Phlebia brevispora</name>
    <dbReference type="NCBI Taxonomy" id="194682"/>
    <lineage>
        <taxon>Eukaryota</taxon>
        <taxon>Fungi</taxon>
        <taxon>Dikarya</taxon>
        <taxon>Basidiomycota</taxon>
        <taxon>Agaricomycotina</taxon>
        <taxon>Agaricomycetes</taxon>
        <taxon>Polyporales</taxon>
        <taxon>Meruliaceae</taxon>
        <taxon>Phlebia</taxon>
    </lineage>
</organism>
<name>A0ACC1T1L7_9APHY</name>
<comment type="caution">
    <text evidence="1">The sequence shown here is derived from an EMBL/GenBank/DDBJ whole genome shotgun (WGS) entry which is preliminary data.</text>
</comment>
<proteinExistence type="predicted"/>
<sequence>MAFQALKEAKIPASRCRLTPPGSPSRKLGTQAQSRGMSKSRILAALDAEFDVFGNIKQSSAATSKTRGRPSKKPPSSRTYSTLVQPHPLTMPAGMCKSNVILSTMPEQGKSEEVVIDVDQEEDFMEDAPPEERGEESTPIDNKIYPIYSYKDYGCKPAVVYTRSEDEANDLVQCLHQPLGFDLEWRVLYRRRPGPEGTTIKLERPVAVLQLCDTKMIVVMQLSAMGKVPNKVKEILEDDSKWKCGVNIRNDAVKLYRDFGVVGRRLAELGAMARQADRTFSETYKRNIVSLQKMVAMYMHKQLAKPPVRTGNWETSPLTKEQIIYAANDAHASLMVFRRLRRIAVEQKTQNLVKEQRAYTIDLWLEMKEKSDKHKAKDITSPSTTKPEEVAATAFTELQQSEAAVTIDEACIEWQKHTRRRAYDLWQEGKLSLTEIGFTFNRGNAQVIQYILRALEAEPSLPYDFNELTTLVSKNPKARDFFREWCKRMGKDTS</sequence>
<accession>A0ACC1T1L7</accession>
<keyword evidence="2" id="KW-1185">Reference proteome</keyword>
<dbReference type="Proteomes" id="UP001148662">
    <property type="component" value="Unassembled WGS sequence"/>
</dbReference>
<protein>
    <submittedName>
        <fullName evidence="1">Uncharacterized protein</fullName>
    </submittedName>
</protein>
<gene>
    <name evidence="1" type="ORF">NM688_g4960</name>
</gene>
<evidence type="ECO:0000313" key="1">
    <source>
        <dbReference type="EMBL" id="KAJ3550954.1"/>
    </source>
</evidence>